<sequence length="63" mass="7244">RRGRKDLDAVTACFPFISVPRYIDMSSMTSEVLPQVKCNCQMNLHRLHVPTHSAYTMSYITIL</sequence>
<protein>
    <submittedName>
        <fullName evidence="1">Uncharacterized protein</fullName>
    </submittedName>
</protein>
<organism evidence="1">
    <name type="scientific">Arion vulgaris</name>
    <dbReference type="NCBI Taxonomy" id="1028688"/>
    <lineage>
        <taxon>Eukaryota</taxon>
        <taxon>Metazoa</taxon>
        <taxon>Spiralia</taxon>
        <taxon>Lophotrochozoa</taxon>
        <taxon>Mollusca</taxon>
        <taxon>Gastropoda</taxon>
        <taxon>Heterobranchia</taxon>
        <taxon>Euthyneura</taxon>
        <taxon>Panpulmonata</taxon>
        <taxon>Eupulmonata</taxon>
        <taxon>Stylommatophora</taxon>
        <taxon>Helicina</taxon>
        <taxon>Arionoidea</taxon>
        <taxon>Arionidae</taxon>
        <taxon>Arion</taxon>
    </lineage>
</organism>
<dbReference type="AlphaFoldDB" id="A0A0B7AIB7"/>
<dbReference type="EMBL" id="HACG01033869">
    <property type="protein sequence ID" value="CEK80734.1"/>
    <property type="molecule type" value="Transcribed_RNA"/>
</dbReference>
<feature type="non-terminal residue" evidence="1">
    <location>
        <position position="1"/>
    </location>
</feature>
<name>A0A0B7AIB7_9EUPU</name>
<evidence type="ECO:0000313" key="1">
    <source>
        <dbReference type="EMBL" id="CEK80734.1"/>
    </source>
</evidence>
<accession>A0A0B7AIB7</accession>
<proteinExistence type="predicted"/>
<gene>
    <name evidence="1" type="primary">ORF122450</name>
</gene>
<reference evidence="1" key="1">
    <citation type="submission" date="2014-12" db="EMBL/GenBank/DDBJ databases">
        <title>Insight into the proteome of Arion vulgaris.</title>
        <authorList>
            <person name="Aradska J."/>
            <person name="Bulat T."/>
            <person name="Smidak R."/>
            <person name="Sarate P."/>
            <person name="Gangsoo J."/>
            <person name="Sialana F."/>
            <person name="Bilban M."/>
            <person name="Lubec G."/>
        </authorList>
    </citation>
    <scope>NUCLEOTIDE SEQUENCE</scope>
    <source>
        <tissue evidence="1">Skin</tissue>
    </source>
</reference>